<dbReference type="PROSITE" id="PS50088">
    <property type="entry name" value="ANK_REPEAT"/>
    <property type="match status" value="2"/>
</dbReference>
<evidence type="ECO:0000313" key="5">
    <source>
        <dbReference type="Proteomes" id="UP000281474"/>
    </source>
</evidence>
<dbReference type="Proteomes" id="UP000281474">
    <property type="component" value="Unassembled WGS sequence"/>
</dbReference>
<gene>
    <name evidence="4" type="ORF">D5018_09990</name>
</gene>
<dbReference type="InterPro" id="IPR002110">
    <property type="entry name" value="Ankyrin_rpt"/>
</dbReference>
<sequence length="543" mass="61148">MATNAVEFSGQAQSLFKLYMAEVELVGEVLDDFDTTQVLEISFNRKTQQYLVRGTRHNFILEPRTEQHETMFNNPLNSSLKPTDRIKKLQLTNTNFSITKKESISDWVNGVNPKFNNNPLRYLAELEKSKTIEQFSQSELLFTNCMGNPLITMVLSCCSISLIRELNMPDEAYRPKSAPEYTALHAAAQRGMRENLNFLLENRANTEIKDHLGRTPIFLAVHGGHIGCVNSLILRGADIYVKCNLGDTPLLEAIQPGNLACVKVLCKTNKQILLQNKAGVSPLFLAWKYNCREIIDFFKEKLSIDSAIGLINTVINQAIGKKLPNKTPQQKMYRAVEARDSKALKELISDKHISFEERDKLDGCNAIDKAIRYSDETDCLELLIPKLKIVSKESQVNSLKVAVMRNNQTALKLLLKNIPDVINELDDQARSVAFFACLLGHSGSLKVLIDCGADLNINSKLHIGGTSSLLSVAASNGHMDCIVLLLSSGVDLFEENELGLCASDRARMEGHFEAFYYLQEQMLKQDRCRYLRRPWPEMIPSRK</sequence>
<dbReference type="AlphaFoldDB" id="A0A3L8PX56"/>
<dbReference type="PANTHER" id="PTHR24198">
    <property type="entry name" value="ANKYRIN REPEAT AND PROTEIN KINASE DOMAIN-CONTAINING PROTEIN"/>
    <property type="match status" value="1"/>
</dbReference>
<protein>
    <submittedName>
        <fullName evidence="4">Ankyrin repeat domain-containing protein</fullName>
    </submittedName>
</protein>
<evidence type="ECO:0000313" key="4">
    <source>
        <dbReference type="EMBL" id="RLV59891.1"/>
    </source>
</evidence>
<evidence type="ECO:0000256" key="2">
    <source>
        <dbReference type="ARBA" id="ARBA00023043"/>
    </source>
</evidence>
<keyword evidence="5" id="KW-1185">Reference proteome</keyword>
<feature type="repeat" description="ANK" evidence="3">
    <location>
        <begin position="212"/>
        <end position="244"/>
    </location>
</feature>
<dbReference type="PANTHER" id="PTHR24198:SF165">
    <property type="entry name" value="ANKYRIN REPEAT-CONTAINING PROTEIN-RELATED"/>
    <property type="match status" value="1"/>
</dbReference>
<dbReference type="EMBL" id="QZEI01000025">
    <property type="protein sequence ID" value="RLV59891.1"/>
    <property type="molecule type" value="Genomic_DNA"/>
</dbReference>
<comment type="caution">
    <text evidence="4">The sequence shown here is derived from an EMBL/GenBank/DDBJ whole genome shotgun (WGS) entry which is preliminary data.</text>
</comment>
<dbReference type="InterPro" id="IPR036770">
    <property type="entry name" value="Ankyrin_rpt-contain_sf"/>
</dbReference>
<evidence type="ECO:0000256" key="1">
    <source>
        <dbReference type="ARBA" id="ARBA00022737"/>
    </source>
</evidence>
<dbReference type="Gene3D" id="1.25.40.20">
    <property type="entry name" value="Ankyrin repeat-containing domain"/>
    <property type="match status" value="2"/>
</dbReference>
<keyword evidence="2 3" id="KW-0040">ANK repeat</keyword>
<dbReference type="OrthoDB" id="671583at2"/>
<dbReference type="Pfam" id="PF12796">
    <property type="entry name" value="Ank_2"/>
    <property type="match status" value="1"/>
</dbReference>
<feature type="repeat" description="ANK" evidence="3">
    <location>
        <begin position="179"/>
        <end position="211"/>
    </location>
</feature>
<dbReference type="PROSITE" id="PS50297">
    <property type="entry name" value="ANK_REP_REGION"/>
    <property type="match status" value="2"/>
</dbReference>
<proteinExistence type="predicted"/>
<dbReference type="RefSeq" id="WP_121838859.1">
    <property type="nucleotide sequence ID" value="NZ_ML014774.1"/>
</dbReference>
<reference evidence="4 5" key="1">
    <citation type="submission" date="2018-09" db="EMBL/GenBank/DDBJ databases">
        <title>Phylogeny of the Shewanellaceae, and recommendation for two new genera, Pseudoshewanella and Parashewanella.</title>
        <authorList>
            <person name="Wang G."/>
        </authorList>
    </citation>
    <scope>NUCLEOTIDE SEQUENCE [LARGE SCALE GENOMIC DNA]</scope>
    <source>
        <strain evidence="4 5">C51</strain>
    </source>
</reference>
<dbReference type="SMART" id="SM00248">
    <property type="entry name" value="ANK"/>
    <property type="match status" value="8"/>
</dbReference>
<keyword evidence="1" id="KW-0677">Repeat</keyword>
<organism evidence="4 5">
    <name type="scientific">Parashewanella curva</name>
    <dbReference type="NCBI Taxonomy" id="2338552"/>
    <lineage>
        <taxon>Bacteria</taxon>
        <taxon>Pseudomonadati</taxon>
        <taxon>Pseudomonadota</taxon>
        <taxon>Gammaproteobacteria</taxon>
        <taxon>Alteromonadales</taxon>
        <taxon>Shewanellaceae</taxon>
        <taxon>Parashewanella</taxon>
    </lineage>
</organism>
<evidence type="ECO:0000256" key="3">
    <source>
        <dbReference type="PROSITE-ProRule" id="PRU00023"/>
    </source>
</evidence>
<name>A0A3L8PX56_9GAMM</name>
<accession>A0A3L8PX56</accession>
<dbReference type="SUPFAM" id="SSF48403">
    <property type="entry name" value="Ankyrin repeat"/>
    <property type="match status" value="1"/>
</dbReference>